<keyword evidence="4 6" id="KW-1133">Transmembrane helix</keyword>
<accession>A0ABU2XLL1</accession>
<dbReference type="Proteomes" id="UP001180754">
    <property type="component" value="Unassembled WGS sequence"/>
</dbReference>
<keyword evidence="5 6" id="KW-0472">Membrane</keyword>
<evidence type="ECO:0000256" key="2">
    <source>
        <dbReference type="ARBA" id="ARBA00022475"/>
    </source>
</evidence>
<evidence type="ECO:0000256" key="6">
    <source>
        <dbReference type="SAM" id="Phobius"/>
    </source>
</evidence>
<organism evidence="9 10">
    <name type="scientific">Streptomyces lonegramiae</name>
    <dbReference type="NCBI Taxonomy" id="3075524"/>
    <lineage>
        <taxon>Bacteria</taxon>
        <taxon>Bacillati</taxon>
        <taxon>Actinomycetota</taxon>
        <taxon>Actinomycetes</taxon>
        <taxon>Kitasatosporales</taxon>
        <taxon>Streptomycetaceae</taxon>
        <taxon>Streptomyces</taxon>
    </lineage>
</organism>
<feature type="domain" description="Cardiolipin synthase N-terminal" evidence="8">
    <location>
        <begin position="19"/>
        <end position="65"/>
    </location>
</feature>
<evidence type="ECO:0000313" key="10">
    <source>
        <dbReference type="Proteomes" id="UP001180754"/>
    </source>
</evidence>
<protein>
    <submittedName>
        <fullName evidence="9">SHOCT domain-containing protein</fullName>
    </submittedName>
</protein>
<evidence type="ECO:0000259" key="7">
    <source>
        <dbReference type="Pfam" id="PF09851"/>
    </source>
</evidence>
<comment type="caution">
    <text evidence="9">The sequence shown here is derived from an EMBL/GenBank/DDBJ whole genome shotgun (WGS) entry which is preliminary data.</text>
</comment>
<gene>
    <name evidence="9" type="ORF">RND15_26990</name>
</gene>
<name>A0ABU2XLL1_9ACTN</name>
<evidence type="ECO:0000256" key="3">
    <source>
        <dbReference type="ARBA" id="ARBA00022692"/>
    </source>
</evidence>
<dbReference type="EMBL" id="JAVRFD010000014">
    <property type="protein sequence ID" value="MDT0546332.1"/>
    <property type="molecule type" value="Genomic_DNA"/>
</dbReference>
<dbReference type="Pfam" id="PF09851">
    <property type="entry name" value="SHOCT"/>
    <property type="match status" value="1"/>
</dbReference>
<evidence type="ECO:0000256" key="5">
    <source>
        <dbReference type="ARBA" id="ARBA00023136"/>
    </source>
</evidence>
<feature type="transmembrane region" description="Helical" evidence="6">
    <location>
        <begin position="41"/>
        <end position="64"/>
    </location>
</feature>
<dbReference type="Pfam" id="PF13396">
    <property type="entry name" value="PLDc_N"/>
    <property type="match status" value="1"/>
</dbReference>
<comment type="subcellular location">
    <subcellularLocation>
        <location evidence="1">Cell membrane</location>
        <topology evidence="1">Multi-pass membrane protein</topology>
    </subcellularLocation>
</comment>
<keyword evidence="3 6" id="KW-0812">Transmembrane</keyword>
<evidence type="ECO:0000313" key="9">
    <source>
        <dbReference type="EMBL" id="MDT0546332.1"/>
    </source>
</evidence>
<proteinExistence type="predicted"/>
<keyword evidence="2" id="KW-1003">Cell membrane</keyword>
<dbReference type="InterPro" id="IPR027379">
    <property type="entry name" value="CLS_N"/>
</dbReference>
<reference evidence="9" key="1">
    <citation type="submission" date="2024-05" db="EMBL/GenBank/DDBJ databases">
        <title>30 novel species of actinomycetes from the DSMZ collection.</title>
        <authorList>
            <person name="Nouioui I."/>
        </authorList>
    </citation>
    <scope>NUCLEOTIDE SEQUENCE</scope>
    <source>
        <strain evidence="9">DSM 41529</strain>
    </source>
</reference>
<feature type="transmembrane region" description="Helical" evidence="6">
    <location>
        <begin position="7"/>
        <end position="29"/>
    </location>
</feature>
<evidence type="ECO:0000259" key="8">
    <source>
        <dbReference type="Pfam" id="PF13396"/>
    </source>
</evidence>
<evidence type="ECO:0000256" key="4">
    <source>
        <dbReference type="ARBA" id="ARBA00022989"/>
    </source>
</evidence>
<sequence>MDYPLLNVFMTTVWVFLWILWFILLFRVIGDLFRDDTMSGWAKAGWCFFVVVLPFLGIFVYLVARGRGMGERESKAAMKAEADLKEFVRETAASGHAAELSKLVELKNHGDITAEEYEQAKAKVLAA</sequence>
<dbReference type="InterPro" id="IPR018649">
    <property type="entry name" value="SHOCT"/>
</dbReference>
<feature type="domain" description="SHOCT" evidence="7">
    <location>
        <begin position="98"/>
        <end position="125"/>
    </location>
</feature>
<evidence type="ECO:0000256" key="1">
    <source>
        <dbReference type="ARBA" id="ARBA00004651"/>
    </source>
</evidence>
<dbReference type="RefSeq" id="WP_311726807.1">
    <property type="nucleotide sequence ID" value="NZ_JAVRFD010000014.1"/>
</dbReference>
<keyword evidence="10" id="KW-1185">Reference proteome</keyword>